<organism evidence="1 2">
    <name type="scientific">Cinchona calisaya</name>
    <dbReference type="NCBI Taxonomy" id="153742"/>
    <lineage>
        <taxon>Eukaryota</taxon>
        <taxon>Viridiplantae</taxon>
        <taxon>Streptophyta</taxon>
        <taxon>Embryophyta</taxon>
        <taxon>Tracheophyta</taxon>
        <taxon>Spermatophyta</taxon>
        <taxon>Magnoliopsida</taxon>
        <taxon>eudicotyledons</taxon>
        <taxon>Gunneridae</taxon>
        <taxon>Pentapetalae</taxon>
        <taxon>asterids</taxon>
        <taxon>lamiids</taxon>
        <taxon>Gentianales</taxon>
        <taxon>Rubiaceae</taxon>
        <taxon>Cinchonoideae</taxon>
        <taxon>Cinchoneae</taxon>
        <taxon>Cinchona</taxon>
    </lineage>
</organism>
<dbReference type="Proteomes" id="UP001630127">
    <property type="component" value="Unassembled WGS sequence"/>
</dbReference>
<protein>
    <recommendedName>
        <fullName evidence="3">Reverse transcriptase zinc-binding domain-containing protein</fullName>
    </recommendedName>
</protein>
<keyword evidence="2" id="KW-1185">Reference proteome</keyword>
<reference evidence="1 2" key="1">
    <citation type="submission" date="2024-11" db="EMBL/GenBank/DDBJ databases">
        <title>A near-complete genome assembly of Cinchona calisaya.</title>
        <authorList>
            <person name="Lian D.C."/>
            <person name="Zhao X.W."/>
            <person name="Wei L."/>
        </authorList>
    </citation>
    <scope>NUCLEOTIDE SEQUENCE [LARGE SCALE GENOMIC DNA]</scope>
    <source>
        <tissue evidence="1">Nenye</tissue>
    </source>
</reference>
<evidence type="ECO:0000313" key="1">
    <source>
        <dbReference type="EMBL" id="KAL3533428.1"/>
    </source>
</evidence>
<accession>A0ABD3AQI4</accession>
<sequence length="140" mass="16738">MWCLKPSANWSWNWMKLMNLRPVTWERIQAVVRDGEDIFLWYDHWHPSEPLLKTFSPRILQLFAIRSIAIAASIYHLWKWRNSSNFRGILLSPDVVVHHIIKDVRANIAGWRGIARSAENRFLVVELELLDSIYLYMFSW</sequence>
<dbReference type="EMBL" id="JBJUIK010000003">
    <property type="protein sequence ID" value="KAL3533428.1"/>
    <property type="molecule type" value="Genomic_DNA"/>
</dbReference>
<comment type="caution">
    <text evidence="1">The sequence shown here is derived from an EMBL/GenBank/DDBJ whole genome shotgun (WGS) entry which is preliminary data.</text>
</comment>
<evidence type="ECO:0008006" key="3">
    <source>
        <dbReference type="Google" id="ProtNLM"/>
    </source>
</evidence>
<proteinExistence type="predicted"/>
<name>A0ABD3AQI4_9GENT</name>
<gene>
    <name evidence="1" type="ORF">ACH5RR_006949</name>
</gene>
<evidence type="ECO:0000313" key="2">
    <source>
        <dbReference type="Proteomes" id="UP001630127"/>
    </source>
</evidence>
<dbReference type="AlphaFoldDB" id="A0ABD3AQI4"/>